<accession>A0A8W8JI32</accession>
<dbReference type="EnsemblMetazoa" id="G19248.1">
    <property type="protein sequence ID" value="G19248.1:cds"/>
    <property type="gene ID" value="G19248"/>
</dbReference>
<proteinExistence type="predicted"/>
<evidence type="ECO:0000313" key="2">
    <source>
        <dbReference type="Proteomes" id="UP000005408"/>
    </source>
</evidence>
<evidence type="ECO:0000313" key="1">
    <source>
        <dbReference type="EnsemblMetazoa" id="G19248.1:cds"/>
    </source>
</evidence>
<dbReference type="Proteomes" id="UP000005408">
    <property type="component" value="Unassembled WGS sequence"/>
</dbReference>
<protein>
    <submittedName>
        <fullName evidence="1">Uncharacterized protein</fullName>
    </submittedName>
</protein>
<dbReference type="OMA" id="TYSAVCI"/>
<keyword evidence="2" id="KW-1185">Reference proteome</keyword>
<sequence>MVISVTHLGRESFEKLAIISILSMCSVCDGLECEGYFKKCCPGWSWDSVTQQCEECISGYGEVNCSSPCPYPYYGVGCQKTCNCSRNLCDVSMGCIDGLVENDTTASQQTSHVGKNTSIIALENSTVLPVINDTVSTERNNEDNKTQQSNTVNDEIILCIQIFGCVDILLICTYSAVCIYDRQHRTVGNVSTYENVPGNNSNYENVGIWFISPTGNQLL</sequence>
<name>A0A8W8JI32_MAGGI</name>
<dbReference type="AlphaFoldDB" id="A0A8W8JI32"/>
<dbReference type="OrthoDB" id="6079454at2759"/>
<organism evidence="1 2">
    <name type="scientific">Magallana gigas</name>
    <name type="common">Pacific oyster</name>
    <name type="synonym">Crassostrea gigas</name>
    <dbReference type="NCBI Taxonomy" id="29159"/>
    <lineage>
        <taxon>Eukaryota</taxon>
        <taxon>Metazoa</taxon>
        <taxon>Spiralia</taxon>
        <taxon>Lophotrochozoa</taxon>
        <taxon>Mollusca</taxon>
        <taxon>Bivalvia</taxon>
        <taxon>Autobranchia</taxon>
        <taxon>Pteriomorphia</taxon>
        <taxon>Ostreida</taxon>
        <taxon>Ostreoidea</taxon>
        <taxon>Ostreidae</taxon>
        <taxon>Magallana</taxon>
    </lineage>
</organism>
<reference evidence="1" key="1">
    <citation type="submission" date="2022-08" db="UniProtKB">
        <authorList>
            <consortium name="EnsemblMetazoa"/>
        </authorList>
    </citation>
    <scope>IDENTIFICATION</scope>
    <source>
        <strain evidence="1">05x7-T-G4-1.051#20</strain>
    </source>
</reference>